<protein>
    <submittedName>
        <fullName evidence="3">Peptidase M14</fullName>
    </submittedName>
</protein>
<dbReference type="CDD" id="cd06239">
    <property type="entry name" value="M14-like"/>
    <property type="match status" value="1"/>
</dbReference>
<accession>A0A4S4A540</accession>
<dbReference type="PROSITE" id="PS52035">
    <property type="entry name" value="PEPTIDASE_M14"/>
    <property type="match status" value="1"/>
</dbReference>
<comment type="caution">
    <text evidence="1">Lacks conserved residue(s) required for the propagation of feature annotation.</text>
</comment>
<dbReference type="OrthoDB" id="1119199at2"/>
<proteinExistence type="inferred from homology"/>
<dbReference type="Proteomes" id="UP000307507">
    <property type="component" value="Unassembled WGS sequence"/>
</dbReference>
<comment type="caution">
    <text evidence="3">The sequence shown here is derived from an EMBL/GenBank/DDBJ whole genome shotgun (WGS) entry which is preliminary data.</text>
</comment>
<gene>
    <name evidence="3" type="ORF">E6C50_02280</name>
</gene>
<keyword evidence="4" id="KW-1185">Reference proteome</keyword>
<dbReference type="Gene3D" id="3.40.630.10">
    <property type="entry name" value="Zn peptidases"/>
    <property type="match status" value="1"/>
</dbReference>
<evidence type="ECO:0000313" key="4">
    <source>
        <dbReference type="Proteomes" id="UP000307507"/>
    </source>
</evidence>
<dbReference type="SUPFAM" id="SSF53187">
    <property type="entry name" value="Zn-dependent exopeptidases"/>
    <property type="match status" value="1"/>
</dbReference>
<feature type="domain" description="Peptidase M14" evidence="2">
    <location>
        <begin position="11"/>
        <end position="268"/>
    </location>
</feature>
<evidence type="ECO:0000256" key="1">
    <source>
        <dbReference type="PROSITE-ProRule" id="PRU01379"/>
    </source>
</evidence>
<evidence type="ECO:0000313" key="3">
    <source>
        <dbReference type="EMBL" id="THF53055.1"/>
    </source>
</evidence>
<organism evidence="3 4">
    <name type="scientific">Flavobacterium supellecticarium</name>
    <dbReference type="NCBI Taxonomy" id="2565924"/>
    <lineage>
        <taxon>Bacteria</taxon>
        <taxon>Pseudomonadati</taxon>
        <taxon>Bacteroidota</taxon>
        <taxon>Flavobacteriia</taxon>
        <taxon>Flavobacteriales</taxon>
        <taxon>Flavobacteriaceae</taxon>
        <taxon>Flavobacterium</taxon>
    </lineage>
</organism>
<evidence type="ECO:0000259" key="2">
    <source>
        <dbReference type="PROSITE" id="PS52035"/>
    </source>
</evidence>
<reference evidence="3 4" key="1">
    <citation type="submission" date="2019-04" db="EMBL/GenBank/DDBJ databases">
        <title>Flavobacterium sp. nov. isolated from construction timber.</title>
        <authorList>
            <person name="Lin S.-Y."/>
            <person name="Chang C.-T."/>
            <person name="Young C.-C."/>
        </authorList>
    </citation>
    <scope>NUCLEOTIDE SEQUENCE [LARGE SCALE GENOMIC DNA]</scope>
    <source>
        <strain evidence="3 4">CC-CTC003</strain>
    </source>
</reference>
<dbReference type="GO" id="GO:0006508">
    <property type="term" value="P:proteolysis"/>
    <property type="evidence" value="ECO:0007669"/>
    <property type="project" value="InterPro"/>
</dbReference>
<sequence>MEFKKIVGQFKEKTLSGRYITNSAIEPILKHLGSDFKVNTPAVSVKQQPIYTVEVGRGNHKIYMWSQMHGNESTTTKAVFDFINLLNSTNPLAIQLKETFRFLIVPIANPDGAAAYTRVNANEVDLNRDALNLSQPESKLLRDLYDTFQPDFCFNLHDQRTIFGAGNTGKPATVSFLAPAYNEEREINSVREQAIGIIVAMNVALQKYIPGQIGRFDDAFNMNCIGDRFQSLGTPTILFEAGHFPGDYEREVTREYIFIAYLVALTTISKSEHVNNKTAEYFDIPQNMIVFFDFIYKNIKIDAVNNQKITNFAAQYKETLENDKIVFEAYIAETGTLSDYYGHTEYDFKNESIRNSNGTIPVINDKADFLIANEQKIVNGLLKK</sequence>
<name>A0A4S4A540_9FLAO</name>
<dbReference type="GO" id="GO:0004181">
    <property type="term" value="F:metallocarboxypeptidase activity"/>
    <property type="evidence" value="ECO:0007669"/>
    <property type="project" value="InterPro"/>
</dbReference>
<dbReference type="GO" id="GO:0008270">
    <property type="term" value="F:zinc ion binding"/>
    <property type="evidence" value="ECO:0007669"/>
    <property type="project" value="InterPro"/>
</dbReference>
<dbReference type="EMBL" id="SSNZ01000001">
    <property type="protein sequence ID" value="THF53055.1"/>
    <property type="molecule type" value="Genomic_DNA"/>
</dbReference>
<dbReference type="Pfam" id="PF00246">
    <property type="entry name" value="Peptidase_M14"/>
    <property type="match status" value="1"/>
</dbReference>
<dbReference type="AlphaFoldDB" id="A0A4S4A540"/>
<dbReference type="InterPro" id="IPR000834">
    <property type="entry name" value="Peptidase_M14"/>
</dbReference>
<comment type="similarity">
    <text evidence="1">Belongs to the peptidase M14 family.</text>
</comment>
<dbReference type="RefSeq" id="WP_136401579.1">
    <property type="nucleotide sequence ID" value="NZ_SSNZ01000001.1"/>
</dbReference>